<name>A0A4Y2FFA3_ARAVE</name>
<comment type="caution">
    <text evidence="1">The sequence shown here is derived from an EMBL/GenBank/DDBJ whole genome shotgun (WGS) entry which is preliminary data.</text>
</comment>
<dbReference type="Proteomes" id="UP000499080">
    <property type="component" value="Unassembled WGS sequence"/>
</dbReference>
<evidence type="ECO:0000313" key="1">
    <source>
        <dbReference type="EMBL" id="GBM40243.1"/>
    </source>
</evidence>
<evidence type="ECO:0000313" key="2">
    <source>
        <dbReference type="Proteomes" id="UP000499080"/>
    </source>
</evidence>
<dbReference type="EMBL" id="BGPR01000922">
    <property type="protein sequence ID" value="GBM40243.1"/>
    <property type="molecule type" value="Genomic_DNA"/>
</dbReference>
<reference evidence="1 2" key="1">
    <citation type="journal article" date="2019" name="Sci. Rep.">
        <title>Orb-weaving spider Araneus ventricosus genome elucidates the spidroin gene catalogue.</title>
        <authorList>
            <person name="Kono N."/>
            <person name="Nakamura H."/>
            <person name="Ohtoshi R."/>
            <person name="Moran D.A.P."/>
            <person name="Shinohara A."/>
            <person name="Yoshida Y."/>
            <person name="Fujiwara M."/>
            <person name="Mori M."/>
            <person name="Tomita M."/>
            <person name="Arakawa K."/>
        </authorList>
    </citation>
    <scope>NUCLEOTIDE SEQUENCE [LARGE SCALE GENOMIC DNA]</scope>
</reference>
<protein>
    <submittedName>
        <fullName evidence="1">Uncharacterized protein</fullName>
    </submittedName>
</protein>
<dbReference type="AlphaFoldDB" id="A0A4Y2FFA3"/>
<gene>
    <name evidence="1" type="ORF">AVEN_183558_1</name>
</gene>
<dbReference type="OrthoDB" id="2430155at2759"/>
<organism evidence="1 2">
    <name type="scientific">Araneus ventricosus</name>
    <name type="common">Orbweaver spider</name>
    <name type="synonym">Epeira ventricosa</name>
    <dbReference type="NCBI Taxonomy" id="182803"/>
    <lineage>
        <taxon>Eukaryota</taxon>
        <taxon>Metazoa</taxon>
        <taxon>Ecdysozoa</taxon>
        <taxon>Arthropoda</taxon>
        <taxon>Chelicerata</taxon>
        <taxon>Arachnida</taxon>
        <taxon>Araneae</taxon>
        <taxon>Araneomorphae</taxon>
        <taxon>Entelegynae</taxon>
        <taxon>Araneoidea</taxon>
        <taxon>Araneidae</taxon>
        <taxon>Araneus</taxon>
    </lineage>
</organism>
<keyword evidence="2" id="KW-1185">Reference proteome</keyword>
<accession>A0A4Y2FFA3</accession>
<proteinExistence type="predicted"/>
<sequence length="82" mass="9543">MSQSRRPARCASLHKSFTLWPDNTTLDCDDWKHVTWSDESRSNFYRTDARVRYGTTSLIITPQPELGLSGTLSSWMIIRETY</sequence>